<dbReference type="OrthoDB" id="1920930at2759"/>
<feature type="non-terminal residue" evidence="1">
    <location>
        <position position="1"/>
    </location>
</feature>
<dbReference type="AlphaFoldDB" id="A0A9N7NTJ8"/>
<dbReference type="EMBL" id="CACSLK010029422">
    <property type="protein sequence ID" value="CAA0835599.1"/>
    <property type="molecule type" value="Genomic_DNA"/>
</dbReference>
<accession>A0A9N7NTJ8</accession>
<gene>
    <name evidence="1" type="ORF">SHERM_02954</name>
</gene>
<evidence type="ECO:0000313" key="1">
    <source>
        <dbReference type="EMBL" id="CAA0835599.1"/>
    </source>
</evidence>
<keyword evidence="2" id="KW-1185">Reference proteome</keyword>
<dbReference type="Proteomes" id="UP001153555">
    <property type="component" value="Unassembled WGS sequence"/>
</dbReference>
<organism evidence="1 2">
    <name type="scientific">Striga hermonthica</name>
    <name type="common">Purple witchweed</name>
    <name type="synonym">Buchnera hermonthica</name>
    <dbReference type="NCBI Taxonomy" id="68872"/>
    <lineage>
        <taxon>Eukaryota</taxon>
        <taxon>Viridiplantae</taxon>
        <taxon>Streptophyta</taxon>
        <taxon>Embryophyta</taxon>
        <taxon>Tracheophyta</taxon>
        <taxon>Spermatophyta</taxon>
        <taxon>Magnoliopsida</taxon>
        <taxon>eudicotyledons</taxon>
        <taxon>Gunneridae</taxon>
        <taxon>Pentapetalae</taxon>
        <taxon>asterids</taxon>
        <taxon>lamiids</taxon>
        <taxon>Lamiales</taxon>
        <taxon>Orobanchaceae</taxon>
        <taxon>Buchnereae</taxon>
        <taxon>Striga</taxon>
    </lineage>
</organism>
<feature type="non-terminal residue" evidence="1">
    <location>
        <position position="143"/>
    </location>
</feature>
<protein>
    <submittedName>
        <fullName evidence="1">Uncharacterized protein</fullName>
    </submittedName>
</protein>
<reference evidence="1" key="1">
    <citation type="submission" date="2019-12" db="EMBL/GenBank/DDBJ databases">
        <authorList>
            <person name="Scholes J."/>
        </authorList>
    </citation>
    <scope>NUCLEOTIDE SEQUENCE</scope>
</reference>
<sequence length="143" mass="15950">TMYLGDASRASAVAVGDVYLDFGLDRFLVLKDCLYAPCFRKNLISFSKLFMNGFSATFDNKVIIRFSKMFICSGSLVDNLYILESKASPLQQKQLLNSSSNLSGIKLASRLRFSAASTFARVPSCRPRLPHLWRSAPRLVAKL</sequence>
<name>A0A9N7NTJ8_STRHE</name>
<proteinExistence type="predicted"/>
<comment type="caution">
    <text evidence="1">The sequence shown here is derived from an EMBL/GenBank/DDBJ whole genome shotgun (WGS) entry which is preliminary data.</text>
</comment>
<evidence type="ECO:0000313" key="2">
    <source>
        <dbReference type="Proteomes" id="UP001153555"/>
    </source>
</evidence>